<dbReference type="PANTHER" id="PTHR43744:SF12">
    <property type="entry name" value="ABC TRANSPORTER PERMEASE PROTEIN MG189-RELATED"/>
    <property type="match status" value="1"/>
</dbReference>
<evidence type="ECO:0000256" key="4">
    <source>
        <dbReference type="ARBA" id="ARBA00022692"/>
    </source>
</evidence>
<reference evidence="9 10" key="1">
    <citation type="submission" date="2018-11" db="EMBL/GenBank/DDBJ databases">
        <title>Sequencing the genomes of 1000 actinobacteria strains.</title>
        <authorList>
            <person name="Klenk H.-P."/>
        </authorList>
    </citation>
    <scope>NUCLEOTIDE SEQUENCE [LARGE SCALE GENOMIC DNA]</scope>
    <source>
        <strain evidence="9 10">DSM 13521</strain>
    </source>
</reference>
<keyword evidence="10" id="KW-1185">Reference proteome</keyword>
<comment type="caution">
    <text evidence="9">The sequence shown here is derived from an EMBL/GenBank/DDBJ whole genome shotgun (WGS) entry which is preliminary data.</text>
</comment>
<feature type="transmembrane region" description="Helical" evidence="7">
    <location>
        <begin position="113"/>
        <end position="137"/>
    </location>
</feature>
<comment type="subcellular location">
    <subcellularLocation>
        <location evidence="1 7">Cell membrane</location>
        <topology evidence="1 7">Multi-pass membrane protein</topology>
    </subcellularLocation>
</comment>
<evidence type="ECO:0000313" key="10">
    <source>
        <dbReference type="Proteomes" id="UP000275356"/>
    </source>
</evidence>
<proteinExistence type="inferred from homology"/>
<evidence type="ECO:0000313" key="9">
    <source>
        <dbReference type="EMBL" id="ROR97126.1"/>
    </source>
</evidence>
<feature type="transmembrane region" description="Helical" evidence="7">
    <location>
        <begin position="12"/>
        <end position="34"/>
    </location>
</feature>
<gene>
    <name evidence="9" type="ORF">EDD28_1719</name>
</gene>
<dbReference type="Pfam" id="PF00528">
    <property type="entry name" value="BPD_transp_1"/>
    <property type="match status" value="1"/>
</dbReference>
<keyword evidence="6 7" id="KW-0472">Membrane</keyword>
<keyword evidence="4 7" id="KW-0812">Transmembrane</keyword>
<comment type="similarity">
    <text evidence="7">Belongs to the binding-protein-dependent transport system permease family.</text>
</comment>
<dbReference type="OrthoDB" id="61122at2"/>
<evidence type="ECO:0000256" key="6">
    <source>
        <dbReference type="ARBA" id="ARBA00023136"/>
    </source>
</evidence>
<organism evidence="9 10">
    <name type="scientific">Salana multivorans</name>
    <dbReference type="NCBI Taxonomy" id="120377"/>
    <lineage>
        <taxon>Bacteria</taxon>
        <taxon>Bacillati</taxon>
        <taxon>Actinomycetota</taxon>
        <taxon>Actinomycetes</taxon>
        <taxon>Micrococcales</taxon>
        <taxon>Beutenbergiaceae</taxon>
        <taxon>Salana</taxon>
    </lineage>
</organism>
<dbReference type="PROSITE" id="PS50928">
    <property type="entry name" value="ABC_TM1"/>
    <property type="match status" value="1"/>
</dbReference>
<feature type="transmembrane region" description="Helical" evidence="7">
    <location>
        <begin position="244"/>
        <end position="265"/>
    </location>
</feature>
<dbReference type="GO" id="GO:0005886">
    <property type="term" value="C:plasma membrane"/>
    <property type="evidence" value="ECO:0007669"/>
    <property type="project" value="UniProtKB-SubCell"/>
</dbReference>
<evidence type="ECO:0000256" key="1">
    <source>
        <dbReference type="ARBA" id="ARBA00004651"/>
    </source>
</evidence>
<evidence type="ECO:0000256" key="5">
    <source>
        <dbReference type="ARBA" id="ARBA00022989"/>
    </source>
</evidence>
<feature type="transmembrane region" description="Helical" evidence="7">
    <location>
        <begin position="77"/>
        <end position="101"/>
    </location>
</feature>
<dbReference type="InterPro" id="IPR000515">
    <property type="entry name" value="MetI-like"/>
</dbReference>
<dbReference type="Gene3D" id="1.10.3720.10">
    <property type="entry name" value="MetI-like"/>
    <property type="match status" value="1"/>
</dbReference>
<dbReference type="AlphaFoldDB" id="A0A3N2DBI7"/>
<dbReference type="GO" id="GO:0055085">
    <property type="term" value="P:transmembrane transport"/>
    <property type="evidence" value="ECO:0007669"/>
    <property type="project" value="InterPro"/>
</dbReference>
<sequence length="280" mass="29863">MTSKRRRSALSLIPGHIGILTLVVTLVGPLYYVLVSSVKTNNQIILNPFAITLDPQIQNFGDAIANASLGKALLNSAYITLGAELLTIVLALPAAFAIARTQGRLSDWFERSFALGFLIPGFAALVPTAMLAILLDLFHTREFLVLFLPATALPLSVILLVQAVRAVPPELAESAEIDGSGPLRMLLSVYLPLTAPTLATVAILNFLSFWNEYFFTLVIAGPSTDVRTAQVALPTLTSTISTQYGILSAGIVVTLLPVYAVYIALAKRMENAVLSGAVKG</sequence>
<keyword evidence="3" id="KW-1003">Cell membrane</keyword>
<feature type="transmembrane region" description="Helical" evidence="7">
    <location>
        <begin position="185"/>
        <end position="207"/>
    </location>
</feature>
<feature type="domain" description="ABC transmembrane type-1" evidence="8">
    <location>
        <begin position="73"/>
        <end position="265"/>
    </location>
</feature>
<dbReference type="PANTHER" id="PTHR43744">
    <property type="entry name" value="ABC TRANSPORTER PERMEASE PROTEIN MG189-RELATED-RELATED"/>
    <property type="match status" value="1"/>
</dbReference>
<dbReference type="EMBL" id="RKHQ01000001">
    <property type="protein sequence ID" value="ROR97126.1"/>
    <property type="molecule type" value="Genomic_DNA"/>
</dbReference>
<dbReference type="CDD" id="cd06261">
    <property type="entry name" value="TM_PBP2"/>
    <property type="match status" value="1"/>
</dbReference>
<name>A0A3N2DBI7_9MICO</name>
<keyword evidence="5 7" id="KW-1133">Transmembrane helix</keyword>
<dbReference type="SUPFAM" id="SSF161098">
    <property type="entry name" value="MetI-like"/>
    <property type="match status" value="1"/>
</dbReference>
<protein>
    <submittedName>
        <fullName evidence="9">Carbohydrate ABC transporter membrane protein 2 (CUT1 family)</fullName>
    </submittedName>
</protein>
<evidence type="ECO:0000256" key="2">
    <source>
        <dbReference type="ARBA" id="ARBA00022448"/>
    </source>
</evidence>
<keyword evidence="2 7" id="KW-0813">Transport</keyword>
<dbReference type="InterPro" id="IPR035906">
    <property type="entry name" value="MetI-like_sf"/>
</dbReference>
<evidence type="ECO:0000256" key="7">
    <source>
        <dbReference type="RuleBase" id="RU363032"/>
    </source>
</evidence>
<dbReference type="Proteomes" id="UP000275356">
    <property type="component" value="Unassembled WGS sequence"/>
</dbReference>
<evidence type="ECO:0000259" key="8">
    <source>
        <dbReference type="PROSITE" id="PS50928"/>
    </source>
</evidence>
<feature type="transmembrane region" description="Helical" evidence="7">
    <location>
        <begin position="143"/>
        <end position="164"/>
    </location>
</feature>
<evidence type="ECO:0000256" key="3">
    <source>
        <dbReference type="ARBA" id="ARBA00022475"/>
    </source>
</evidence>
<accession>A0A3N2DBI7</accession>
<dbReference type="RefSeq" id="WP_123740016.1">
    <property type="nucleotide sequence ID" value="NZ_CALFQU010000010.1"/>
</dbReference>